<protein>
    <submittedName>
        <fullName evidence="3">Aminotransferase class V-fold PLP-dependent enzyme</fullName>
    </submittedName>
</protein>
<keyword evidence="3" id="KW-0808">Transferase</keyword>
<evidence type="ECO:0000259" key="2">
    <source>
        <dbReference type="Pfam" id="PF00266"/>
    </source>
</evidence>
<dbReference type="EMBL" id="VIKU02000005">
    <property type="protein sequence ID" value="NHF60964.1"/>
    <property type="molecule type" value="Genomic_DNA"/>
</dbReference>
<sequence length="361" mass="40444">MEKMRKQFPVLSQCIYANTAASGLLYDGLLEWRQEHDLDFLIGGSRMKMKAMIEGIPEIRKRVGHFFNCKVENVALVPNFSLGLNMLLDGLDSKHRILLIESDYPSVNWPFEDRGFQVSYAKLDADLEANILEKVKSDDISVLALSIVQWVNGIQIDMDFLATLKKEFPNLLIIADGTQFCGMTDFDFEASPLDIMGTSAYKWLLAGYGNGFMFFKDGVEDRIALQSTGFNAANGNVDGKDNVRFAKRLEPGHLDTLNFGSLKFSLEFLNGIGMKTIERRLEVLSKKAKTAFTELGLLEESVVGRSSHSTIFNIKGDDALFQKFVENDVVCSQRGGGIRLSFHFYNTEAEIDAIVRILKTG</sequence>
<organism evidence="3 4">
    <name type="scientific">Pelagihabitans pacificus</name>
    <dbReference type="NCBI Taxonomy" id="2696054"/>
    <lineage>
        <taxon>Bacteria</taxon>
        <taxon>Pseudomonadati</taxon>
        <taxon>Bacteroidota</taxon>
        <taxon>Flavobacteriia</taxon>
        <taxon>Flavobacteriales</taxon>
        <taxon>Flavobacteriaceae</taxon>
        <taxon>Pelagihabitans</taxon>
    </lineage>
</organism>
<proteinExistence type="predicted"/>
<dbReference type="Gene3D" id="3.40.640.10">
    <property type="entry name" value="Type I PLP-dependent aspartate aminotransferase-like (Major domain)"/>
    <property type="match status" value="1"/>
</dbReference>
<reference evidence="3" key="2">
    <citation type="submission" date="2020-03" db="EMBL/GenBank/DDBJ databases">
        <title>Flavobacteriaceae bacterium strain TP-CH-4, a member of the family Flavobacteriaceae isolated from a deep-sea seamount.</title>
        <authorList>
            <person name="Zhang D.-C."/>
        </authorList>
    </citation>
    <scope>NUCLEOTIDE SEQUENCE</scope>
    <source>
        <strain evidence="3">TP-CH-4</strain>
    </source>
</reference>
<dbReference type="Proteomes" id="UP000707206">
    <property type="component" value="Unassembled WGS sequence"/>
</dbReference>
<evidence type="ECO:0000256" key="1">
    <source>
        <dbReference type="ARBA" id="ARBA00022898"/>
    </source>
</evidence>
<accession>A0A967E860</accession>
<dbReference type="InterPro" id="IPR015422">
    <property type="entry name" value="PyrdxlP-dep_Trfase_small"/>
</dbReference>
<dbReference type="AlphaFoldDB" id="A0A967E860"/>
<dbReference type="PANTHER" id="PTHR43586:SF15">
    <property type="entry name" value="BLR3095 PROTEIN"/>
    <property type="match status" value="1"/>
</dbReference>
<evidence type="ECO:0000313" key="3">
    <source>
        <dbReference type="EMBL" id="NHF60964.1"/>
    </source>
</evidence>
<evidence type="ECO:0000313" key="4">
    <source>
        <dbReference type="Proteomes" id="UP000707206"/>
    </source>
</evidence>
<feature type="domain" description="Aminotransferase class V" evidence="2">
    <location>
        <begin position="51"/>
        <end position="353"/>
    </location>
</feature>
<keyword evidence="3" id="KW-0032">Aminotransferase</keyword>
<dbReference type="SUPFAM" id="SSF53383">
    <property type="entry name" value="PLP-dependent transferases"/>
    <property type="match status" value="1"/>
</dbReference>
<name>A0A967E860_9FLAO</name>
<reference evidence="3" key="1">
    <citation type="submission" date="2019-07" db="EMBL/GenBank/DDBJ databases">
        <authorList>
            <person name="De-Chao Zhang Q."/>
        </authorList>
    </citation>
    <scope>NUCLEOTIDE SEQUENCE</scope>
    <source>
        <strain evidence="3">TP-CH-4</strain>
    </source>
</reference>
<dbReference type="InterPro" id="IPR015424">
    <property type="entry name" value="PyrdxlP-dep_Trfase"/>
</dbReference>
<dbReference type="Gene3D" id="3.90.1150.10">
    <property type="entry name" value="Aspartate Aminotransferase, domain 1"/>
    <property type="match status" value="1"/>
</dbReference>
<dbReference type="Pfam" id="PF00266">
    <property type="entry name" value="Aminotran_5"/>
    <property type="match status" value="1"/>
</dbReference>
<dbReference type="GO" id="GO:0008483">
    <property type="term" value="F:transaminase activity"/>
    <property type="evidence" value="ECO:0007669"/>
    <property type="project" value="UniProtKB-KW"/>
</dbReference>
<keyword evidence="4" id="KW-1185">Reference proteome</keyword>
<comment type="caution">
    <text evidence="3">The sequence shown here is derived from an EMBL/GenBank/DDBJ whole genome shotgun (WGS) entry which is preliminary data.</text>
</comment>
<keyword evidence="1" id="KW-0663">Pyridoxal phosphate</keyword>
<gene>
    <name evidence="3" type="ORF">FK220_016550</name>
</gene>
<dbReference type="InterPro" id="IPR015421">
    <property type="entry name" value="PyrdxlP-dep_Trfase_major"/>
</dbReference>
<dbReference type="PANTHER" id="PTHR43586">
    <property type="entry name" value="CYSTEINE DESULFURASE"/>
    <property type="match status" value="1"/>
</dbReference>
<dbReference type="InterPro" id="IPR000192">
    <property type="entry name" value="Aminotrans_V_dom"/>
</dbReference>